<dbReference type="Proteomes" id="UP000887226">
    <property type="component" value="Unassembled WGS sequence"/>
</dbReference>
<proteinExistence type="predicted"/>
<keyword evidence="1" id="KW-1133">Transmembrane helix</keyword>
<accession>A0A9P7Z463</accession>
<keyword evidence="1" id="KW-0812">Transmembrane</keyword>
<reference evidence="2" key="1">
    <citation type="journal article" date="2021" name="IMA Fungus">
        <title>Genomic characterization of three marine fungi, including Emericellopsis atlantica sp. nov. with signatures of a generalist lifestyle and marine biomass degradation.</title>
        <authorList>
            <person name="Hagestad O.C."/>
            <person name="Hou L."/>
            <person name="Andersen J.H."/>
            <person name="Hansen E.H."/>
            <person name="Altermark B."/>
            <person name="Li C."/>
            <person name="Kuhnert E."/>
            <person name="Cox R.J."/>
            <person name="Crous P.W."/>
            <person name="Spatafora J.W."/>
            <person name="Lail K."/>
            <person name="Amirebrahimi M."/>
            <person name="Lipzen A."/>
            <person name="Pangilinan J."/>
            <person name="Andreopoulos W."/>
            <person name="Hayes R.D."/>
            <person name="Ng V."/>
            <person name="Grigoriev I.V."/>
            <person name="Jackson S.A."/>
            <person name="Sutton T.D.S."/>
            <person name="Dobson A.D.W."/>
            <person name="Rama T."/>
        </authorList>
    </citation>
    <scope>NUCLEOTIDE SEQUENCE</scope>
    <source>
        <strain evidence="2">TRa3180A</strain>
    </source>
</reference>
<organism evidence="2 3">
    <name type="scientific">Calycina marina</name>
    <dbReference type="NCBI Taxonomy" id="1763456"/>
    <lineage>
        <taxon>Eukaryota</taxon>
        <taxon>Fungi</taxon>
        <taxon>Dikarya</taxon>
        <taxon>Ascomycota</taxon>
        <taxon>Pezizomycotina</taxon>
        <taxon>Leotiomycetes</taxon>
        <taxon>Helotiales</taxon>
        <taxon>Pezizellaceae</taxon>
        <taxon>Calycina</taxon>
    </lineage>
</organism>
<feature type="transmembrane region" description="Helical" evidence="1">
    <location>
        <begin position="51"/>
        <end position="71"/>
    </location>
</feature>
<keyword evidence="3" id="KW-1185">Reference proteome</keyword>
<evidence type="ECO:0000256" key="1">
    <source>
        <dbReference type="SAM" id="Phobius"/>
    </source>
</evidence>
<evidence type="ECO:0000313" key="2">
    <source>
        <dbReference type="EMBL" id="KAG9245269.1"/>
    </source>
</evidence>
<dbReference type="AlphaFoldDB" id="A0A9P7Z463"/>
<name>A0A9P7Z463_9HELO</name>
<dbReference type="EMBL" id="MU253856">
    <property type="protein sequence ID" value="KAG9245269.1"/>
    <property type="molecule type" value="Genomic_DNA"/>
</dbReference>
<sequence length="108" mass="12155">MVTTVSVAICYVATDEELSPTLRLAPWKSSRQHLQKPTSTSPTEAQFQQLLGSYALLLSYYATLVVLGSTFRISSWHFHASDALCFLFEIRDASRRVIAMNTRLKSQV</sequence>
<comment type="caution">
    <text evidence="2">The sequence shown here is derived from an EMBL/GenBank/DDBJ whole genome shotgun (WGS) entry which is preliminary data.</text>
</comment>
<keyword evidence="1" id="KW-0472">Membrane</keyword>
<gene>
    <name evidence="2" type="ORF">BJ878DRAFT_575012</name>
</gene>
<evidence type="ECO:0000313" key="3">
    <source>
        <dbReference type="Proteomes" id="UP000887226"/>
    </source>
</evidence>
<protein>
    <submittedName>
        <fullName evidence="2">Uncharacterized protein</fullName>
    </submittedName>
</protein>